<accession>V8PBX5</accession>
<evidence type="ECO:0000313" key="7">
    <source>
        <dbReference type="Proteomes" id="UP000018936"/>
    </source>
</evidence>
<evidence type="ECO:0000313" key="6">
    <source>
        <dbReference type="EMBL" id="ETE71860.1"/>
    </source>
</evidence>
<dbReference type="SMART" id="SM00042">
    <property type="entry name" value="CUB"/>
    <property type="match status" value="1"/>
</dbReference>
<reference evidence="6 7" key="1">
    <citation type="journal article" date="2013" name="Proc. Natl. Acad. Sci. U.S.A.">
        <title>The king cobra genome reveals dynamic gene evolution and adaptation in the snake venom system.</title>
        <authorList>
            <person name="Vonk F.J."/>
            <person name="Casewell N.R."/>
            <person name="Henkel C.V."/>
            <person name="Heimberg A.M."/>
            <person name="Jansen H.J."/>
            <person name="McCleary R.J."/>
            <person name="Kerkkamp H.M."/>
            <person name="Vos R.A."/>
            <person name="Guerreiro I."/>
            <person name="Calvete J.J."/>
            <person name="Wuster W."/>
            <person name="Woods A.E."/>
            <person name="Logan J.M."/>
            <person name="Harrison R.A."/>
            <person name="Castoe T.A."/>
            <person name="de Koning A.P."/>
            <person name="Pollock D.D."/>
            <person name="Yandell M."/>
            <person name="Calderon D."/>
            <person name="Renjifo C."/>
            <person name="Currier R.B."/>
            <person name="Salgado D."/>
            <person name="Pla D."/>
            <person name="Sanz L."/>
            <person name="Hyder A.S."/>
            <person name="Ribeiro J.M."/>
            <person name="Arntzen J.W."/>
            <person name="van den Thillart G.E."/>
            <person name="Boetzer M."/>
            <person name="Pirovano W."/>
            <person name="Dirks R.P."/>
            <person name="Spaink H.P."/>
            <person name="Duboule D."/>
            <person name="McGlinn E."/>
            <person name="Kini R.M."/>
            <person name="Richardson M.K."/>
        </authorList>
    </citation>
    <scope>NUCLEOTIDE SEQUENCE</scope>
    <source>
        <tissue evidence="6">Blood</tissue>
    </source>
</reference>
<keyword evidence="2" id="KW-1015">Disulfide bond</keyword>
<evidence type="ECO:0000256" key="1">
    <source>
        <dbReference type="ARBA" id="ARBA00022737"/>
    </source>
</evidence>
<comment type="caution">
    <text evidence="6">The sequence shown here is derived from an EMBL/GenBank/DDBJ whole genome shotgun (WGS) entry which is preliminary data.</text>
</comment>
<dbReference type="EMBL" id="AZIM01000303">
    <property type="protein sequence ID" value="ETE71860.1"/>
    <property type="molecule type" value="Genomic_DNA"/>
</dbReference>
<dbReference type="InterPro" id="IPR035914">
    <property type="entry name" value="Sperma_CUB_dom_sf"/>
</dbReference>
<evidence type="ECO:0000256" key="3">
    <source>
        <dbReference type="PROSITE-ProRule" id="PRU00059"/>
    </source>
</evidence>
<dbReference type="PANTHER" id="PTHR24251">
    <property type="entry name" value="OVOCHYMASE-RELATED"/>
    <property type="match status" value="1"/>
</dbReference>
<keyword evidence="7" id="KW-1185">Reference proteome</keyword>
<organism evidence="6 7">
    <name type="scientific">Ophiophagus hannah</name>
    <name type="common">King cobra</name>
    <name type="synonym">Naja hannah</name>
    <dbReference type="NCBI Taxonomy" id="8665"/>
    <lineage>
        <taxon>Eukaryota</taxon>
        <taxon>Metazoa</taxon>
        <taxon>Chordata</taxon>
        <taxon>Craniata</taxon>
        <taxon>Vertebrata</taxon>
        <taxon>Euteleostomi</taxon>
        <taxon>Lepidosauria</taxon>
        <taxon>Squamata</taxon>
        <taxon>Bifurcata</taxon>
        <taxon>Unidentata</taxon>
        <taxon>Episquamata</taxon>
        <taxon>Toxicofera</taxon>
        <taxon>Serpentes</taxon>
        <taxon>Colubroidea</taxon>
        <taxon>Elapidae</taxon>
        <taxon>Elapinae</taxon>
        <taxon>Ophiophagus</taxon>
    </lineage>
</organism>
<dbReference type="OrthoDB" id="431034at2759"/>
<feature type="region of interest" description="Disordered" evidence="4">
    <location>
        <begin position="805"/>
        <end position="842"/>
    </location>
</feature>
<dbReference type="Proteomes" id="UP000018936">
    <property type="component" value="Unassembled WGS sequence"/>
</dbReference>
<gene>
    <name evidence="6" type="primary">Csmd1</name>
    <name evidence="6" type="ORF">L345_02316</name>
</gene>
<dbReference type="SUPFAM" id="SSF49854">
    <property type="entry name" value="Spermadhesin, CUB domain"/>
    <property type="match status" value="1"/>
</dbReference>
<keyword evidence="1" id="KW-0677">Repeat</keyword>
<evidence type="ECO:0000256" key="2">
    <source>
        <dbReference type="ARBA" id="ARBA00023157"/>
    </source>
</evidence>
<protein>
    <submittedName>
        <fullName evidence="6">CUB and sushi domain-containing protein 1</fullName>
    </submittedName>
</protein>
<dbReference type="PROSITE" id="PS01180">
    <property type="entry name" value="CUB"/>
    <property type="match status" value="1"/>
</dbReference>
<dbReference type="AlphaFoldDB" id="V8PBX5"/>
<dbReference type="InterPro" id="IPR000859">
    <property type="entry name" value="CUB_dom"/>
</dbReference>
<evidence type="ECO:0000256" key="4">
    <source>
        <dbReference type="SAM" id="MobiDB-lite"/>
    </source>
</evidence>
<proteinExistence type="predicted"/>
<feature type="non-terminal residue" evidence="6">
    <location>
        <position position="1"/>
    </location>
</feature>
<dbReference type="Gene3D" id="2.60.120.290">
    <property type="entry name" value="Spermadhesin, CUB domain"/>
    <property type="match status" value="1"/>
</dbReference>
<comment type="caution">
    <text evidence="3">Lacks conserved residue(s) required for the propagation of feature annotation.</text>
</comment>
<sequence>MKEQSADSTQLYAMPVESKGTLPEFAEIACLMFCYLLKPNTAKLKLFFQVISAQGHTNNGIVITIRDTEHQTDLDRLLYLSISDSSRSIATAAPYPTQLEVPNHRRDFTGVPVLEGWDIKIPLWRIGPLSALILSYSGVRPYTPRIVMGPVLEHQQILCQFSSRWCYLRKAFMDVDMAQRHTSLSSHREVSLETVAVLLIACGHFIYIHGGGLASALASILANQPIGTGCPVTDSCLQNKLLLVQFLISMNISAALSVKTKIEFTDPLATLSQAVFNSLEAESTLDVSYIVCNVMSCLSTLHNSGSLCGSTVQTRVTLILNESGGNAIAHMTHWIKGRMAEGEERLGAPTSPNLESSVMRDDEEMRSFIAIIIYERSEANLNRKRCCLIDLNGEDLNELTNHLRGSLDWMRFGQSDMPSNSTCSLIFLLSLLMGAGLGHAILNGLQLKSPRVWLMELKKDRVCFCYGLKTEQSRDLEQNIQSHSELSLNGLAHNCIPGYVQLYEQATHLNRIVPYKIHLLGQNCGGLVQGPNGTIESPGFPHGYPNYANCTWIIITGERNRIQLSFHTFALEEDFDILSVYDGQPQQGNLKVRQDFCWLLSNDTRNGAAYGIHYLLSVLIDLRPVQMSEMCVNGHSVPLNTAQKLYSVDIITPKPFTCLWKDPSFGMLSGFQLPSSLVSTGSILTLCFTTDFAVSAQGFKAIYEETSAKDVVLPLPAYTAVAVVILFGVTRLTDGLWLSPTAAAWRFGKAEEHVEIREEGVARGVMNEWLCNKMRTQINANVALCFSTISEQHFETSIFAPCARKQPKDQTPMQEGEQPSFTTETDRQTQPRAPDLLNSPSGTCNPPIMEDIIMHLMSVTTKWVEVHKPRPGAEQDLWEETCKLKHFQELALQKTGGAEKNVPKAWGMGKMPIVGKEKEKHLKKRNRGMLIFTCQAWKCPELGRIDDMSVP</sequence>
<dbReference type="CDD" id="cd00041">
    <property type="entry name" value="CUB"/>
    <property type="match status" value="1"/>
</dbReference>
<name>V8PBX5_OPHHA</name>
<dbReference type="Pfam" id="PF00431">
    <property type="entry name" value="CUB"/>
    <property type="match status" value="1"/>
</dbReference>
<feature type="non-terminal residue" evidence="6">
    <location>
        <position position="951"/>
    </location>
</feature>
<evidence type="ECO:0000259" key="5">
    <source>
        <dbReference type="PROSITE" id="PS01180"/>
    </source>
</evidence>
<feature type="domain" description="CUB" evidence="5">
    <location>
        <begin position="524"/>
        <end position="706"/>
    </location>
</feature>
<feature type="compositionally biased region" description="Polar residues" evidence="4">
    <location>
        <begin position="809"/>
        <end position="823"/>
    </location>
</feature>